<dbReference type="PANTHER" id="PTHR21660">
    <property type="entry name" value="THIOESTERASE SUPERFAMILY MEMBER-RELATED"/>
    <property type="match status" value="1"/>
</dbReference>
<organism evidence="4 5">
    <name type="scientific">Dyadobacter helix</name>
    <dbReference type="NCBI Taxonomy" id="2822344"/>
    <lineage>
        <taxon>Bacteria</taxon>
        <taxon>Pseudomonadati</taxon>
        <taxon>Bacteroidota</taxon>
        <taxon>Cytophagia</taxon>
        <taxon>Cytophagales</taxon>
        <taxon>Spirosomataceae</taxon>
        <taxon>Dyadobacter</taxon>
    </lineage>
</organism>
<protein>
    <recommendedName>
        <fullName evidence="3">Thioesterase domain-containing protein</fullName>
    </recommendedName>
</protein>
<dbReference type="Pfam" id="PF03061">
    <property type="entry name" value="4HBT"/>
    <property type="match status" value="1"/>
</dbReference>
<proteinExistence type="inferred from homology"/>
<gene>
    <name evidence="4" type="ORF">DYBT9275_03976</name>
</gene>
<dbReference type="InterPro" id="IPR006683">
    <property type="entry name" value="Thioestr_dom"/>
</dbReference>
<comment type="similarity">
    <text evidence="1">Belongs to the thioesterase PaaI family.</text>
</comment>
<dbReference type="EMBL" id="CAJRAF010000002">
    <property type="protein sequence ID" value="CAG5007156.1"/>
    <property type="molecule type" value="Genomic_DNA"/>
</dbReference>
<evidence type="ECO:0000259" key="3">
    <source>
        <dbReference type="Pfam" id="PF03061"/>
    </source>
</evidence>
<dbReference type="InterPro" id="IPR039298">
    <property type="entry name" value="ACOT13"/>
</dbReference>
<evidence type="ECO:0000313" key="4">
    <source>
        <dbReference type="EMBL" id="CAG5007156.1"/>
    </source>
</evidence>
<evidence type="ECO:0000313" key="5">
    <source>
        <dbReference type="Proteomes" id="UP000680038"/>
    </source>
</evidence>
<dbReference type="SUPFAM" id="SSF54637">
    <property type="entry name" value="Thioesterase/thiol ester dehydrase-isomerase"/>
    <property type="match status" value="1"/>
</dbReference>
<dbReference type="InterPro" id="IPR029069">
    <property type="entry name" value="HotDog_dom_sf"/>
</dbReference>
<sequence>MHVYIYDNYYFSNKSGKKTSKTCITLEMKSYPDQIPEDTNKRLLFLRGFIGEPLSQSISPVGRWLNGKLISIGVGYMSVQFEVRKDMSNPMGVLHGGMASTILDDVVGTMVYALGRELAYTSVNLNCDFLHAARVGDIITAHSKVVRAGKNIIHVEGQIVGEDHKIIAKCSSNLVQTSFRIPD</sequence>
<dbReference type="NCBIfam" id="TIGR00369">
    <property type="entry name" value="unchar_dom_1"/>
    <property type="match status" value="1"/>
</dbReference>
<dbReference type="PANTHER" id="PTHR21660:SF1">
    <property type="entry name" value="ACYL-COENZYME A THIOESTERASE 13"/>
    <property type="match status" value="1"/>
</dbReference>
<dbReference type="InterPro" id="IPR003736">
    <property type="entry name" value="PAAI_dom"/>
</dbReference>
<dbReference type="Gene3D" id="3.10.129.10">
    <property type="entry name" value="Hotdog Thioesterase"/>
    <property type="match status" value="1"/>
</dbReference>
<dbReference type="CDD" id="cd03443">
    <property type="entry name" value="PaaI_thioesterase"/>
    <property type="match status" value="1"/>
</dbReference>
<comment type="caution">
    <text evidence="4">The sequence shown here is derived from an EMBL/GenBank/DDBJ whole genome shotgun (WGS) entry which is preliminary data.</text>
</comment>
<accession>A0A916NCW4</accession>
<dbReference type="Proteomes" id="UP000680038">
    <property type="component" value="Unassembled WGS sequence"/>
</dbReference>
<evidence type="ECO:0000256" key="1">
    <source>
        <dbReference type="ARBA" id="ARBA00008324"/>
    </source>
</evidence>
<keyword evidence="5" id="KW-1185">Reference proteome</keyword>
<feature type="domain" description="Thioesterase" evidence="3">
    <location>
        <begin position="91"/>
        <end position="166"/>
    </location>
</feature>
<evidence type="ECO:0000256" key="2">
    <source>
        <dbReference type="ARBA" id="ARBA00022801"/>
    </source>
</evidence>
<name>A0A916NCW4_9BACT</name>
<keyword evidence="2" id="KW-0378">Hydrolase</keyword>
<dbReference type="GO" id="GO:0047617">
    <property type="term" value="F:fatty acyl-CoA hydrolase activity"/>
    <property type="evidence" value="ECO:0007669"/>
    <property type="project" value="InterPro"/>
</dbReference>
<dbReference type="AlphaFoldDB" id="A0A916NCW4"/>
<reference evidence="4" key="1">
    <citation type="submission" date="2021-04" db="EMBL/GenBank/DDBJ databases">
        <authorList>
            <person name="Rodrigo-Torres L."/>
            <person name="Arahal R. D."/>
            <person name="Lucena T."/>
        </authorList>
    </citation>
    <scope>NUCLEOTIDE SEQUENCE</scope>
    <source>
        <strain evidence="4">CECT 9275</strain>
    </source>
</reference>